<keyword evidence="2 7" id="KW-0597">Phosphoprotein</keyword>
<dbReference type="FunFam" id="1.10.10.10:FF:000153">
    <property type="entry name" value="LuxR family transcriptional regulator"/>
    <property type="match status" value="1"/>
</dbReference>
<evidence type="ECO:0000256" key="6">
    <source>
        <dbReference type="ARBA" id="ARBA00024867"/>
    </source>
</evidence>
<evidence type="ECO:0000256" key="5">
    <source>
        <dbReference type="ARBA" id="ARBA00023163"/>
    </source>
</evidence>
<dbReference type="InterPro" id="IPR016032">
    <property type="entry name" value="Sig_transdc_resp-reg_C-effctor"/>
</dbReference>
<evidence type="ECO:0000256" key="4">
    <source>
        <dbReference type="ARBA" id="ARBA00023125"/>
    </source>
</evidence>
<evidence type="ECO:0000256" key="7">
    <source>
        <dbReference type="PROSITE-ProRule" id="PRU00169"/>
    </source>
</evidence>
<name>A0A1J5NVS3_NEOTH</name>
<dbReference type="GO" id="GO:0003677">
    <property type="term" value="F:DNA binding"/>
    <property type="evidence" value="ECO:0007669"/>
    <property type="project" value="UniProtKB-KW"/>
</dbReference>
<evidence type="ECO:0000313" key="11">
    <source>
        <dbReference type="Proteomes" id="UP000182811"/>
    </source>
</evidence>
<evidence type="ECO:0000259" key="9">
    <source>
        <dbReference type="PROSITE" id="PS50110"/>
    </source>
</evidence>
<evidence type="ECO:0000259" key="8">
    <source>
        <dbReference type="PROSITE" id="PS50043"/>
    </source>
</evidence>
<organism evidence="10 11">
    <name type="scientific">Neomoorella thermoacetica</name>
    <name type="common">Clostridium thermoaceticum</name>
    <dbReference type="NCBI Taxonomy" id="1525"/>
    <lineage>
        <taxon>Bacteria</taxon>
        <taxon>Bacillati</taxon>
        <taxon>Bacillota</taxon>
        <taxon>Clostridia</taxon>
        <taxon>Neomoorellales</taxon>
        <taxon>Neomoorellaceae</taxon>
        <taxon>Neomoorella</taxon>
    </lineage>
</organism>
<dbReference type="GO" id="GO:0000160">
    <property type="term" value="P:phosphorelay signal transduction system"/>
    <property type="evidence" value="ECO:0007669"/>
    <property type="project" value="InterPro"/>
</dbReference>
<evidence type="ECO:0000256" key="3">
    <source>
        <dbReference type="ARBA" id="ARBA00023015"/>
    </source>
</evidence>
<comment type="function">
    <text evidence="6">May play the central regulatory role in sporulation. It may be an element of the effector pathway responsible for the activation of sporulation genes in response to nutritional stress. Spo0A may act in concert with spo0H (a sigma factor) to control the expression of some genes that are critical to the sporulation process.</text>
</comment>
<feature type="domain" description="HTH luxR-type" evidence="8">
    <location>
        <begin position="162"/>
        <end position="227"/>
    </location>
</feature>
<dbReference type="PROSITE" id="PS50110">
    <property type="entry name" value="RESPONSE_REGULATORY"/>
    <property type="match status" value="1"/>
</dbReference>
<dbReference type="SUPFAM" id="SSF46894">
    <property type="entry name" value="C-terminal effector domain of the bipartite response regulators"/>
    <property type="match status" value="1"/>
</dbReference>
<feature type="modified residue" description="4-aspartylphosphate" evidence="7">
    <location>
        <position position="71"/>
    </location>
</feature>
<reference evidence="10 11" key="1">
    <citation type="submission" date="2016-08" db="EMBL/GenBank/DDBJ databases">
        <title>Genome-based comparison of Moorella thermoacetic strains.</title>
        <authorList>
            <person name="Poehlein A."/>
            <person name="Bengelsdorf F.R."/>
            <person name="Esser C."/>
            <person name="Duerre P."/>
            <person name="Daniel R."/>
        </authorList>
    </citation>
    <scope>NUCLEOTIDE SEQUENCE [LARGE SCALE GENOMIC DNA]</scope>
    <source>
        <strain evidence="10 11">DSM 21394</strain>
    </source>
</reference>
<dbReference type="PROSITE" id="PS00622">
    <property type="entry name" value="HTH_LUXR_1"/>
    <property type="match status" value="1"/>
</dbReference>
<dbReference type="InterPro" id="IPR058245">
    <property type="entry name" value="NreC/VraR/RcsB-like_REC"/>
</dbReference>
<dbReference type="AlphaFoldDB" id="A0A1J5NVS3"/>
<dbReference type="SMART" id="SM00448">
    <property type="entry name" value="REC"/>
    <property type="match status" value="1"/>
</dbReference>
<dbReference type="PANTHER" id="PTHR43214">
    <property type="entry name" value="TWO-COMPONENT RESPONSE REGULATOR"/>
    <property type="match status" value="1"/>
</dbReference>
<protein>
    <recommendedName>
        <fullName evidence="1">Stage 0 sporulation protein A homolog</fullName>
    </recommendedName>
</protein>
<dbReference type="InterPro" id="IPR000792">
    <property type="entry name" value="Tscrpt_reg_LuxR_C"/>
</dbReference>
<dbReference type="InterPro" id="IPR001789">
    <property type="entry name" value="Sig_transdc_resp-reg_receiver"/>
</dbReference>
<keyword evidence="5" id="KW-0804">Transcription</keyword>
<dbReference type="Gene3D" id="3.40.50.2300">
    <property type="match status" value="1"/>
</dbReference>
<dbReference type="InterPro" id="IPR039420">
    <property type="entry name" value="WalR-like"/>
</dbReference>
<sequence length="242" mass="26782">MLSRGSKDGVGILTDIEKITILIADDHPLVREGIRKILELEPDLQVVGEAATGQEALEMTRRYQPQVIIMDINMPGLNGIEATKVIRQEWPQIAILALTIHDDEEYIIELLRSGVSGYVLKDIGAEELVQAVYQVARGNRVIHPGVAQKVIGCIQKQETFTPAPEPIPLTAREREILIHVSLGKSNREIARDLFISEKTVKNHLTHIFHKIGVSDRTQAALYALKHGLTDVKVGGTSAGIRR</sequence>
<dbReference type="GO" id="GO:0006355">
    <property type="term" value="P:regulation of DNA-templated transcription"/>
    <property type="evidence" value="ECO:0007669"/>
    <property type="project" value="InterPro"/>
</dbReference>
<evidence type="ECO:0000313" key="10">
    <source>
        <dbReference type="EMBL" id="OIQ59855.1"/>
    </source>
</evidence>
<dbReference type="Pfam" id="PF00196">
    <property type="entry name" value="GerE"/>
    <property type="match status" value="1"/>
</dbReference>
<dbReference type="Proteomes" id="UP000182811">
    <property type="component" value="Unassembled WGS sequence"/>
</dbReference>
<dbReference type="CDD" id="cd17535">
    <property type="entry name" value="REC_NarL-like"/>
    <property type="match status" value="1"/>
</dbReference>
<evidence type="ECO:0000256" key="2">
    <source>
        <dbReference type="ARBA" id="ARBA00022553"/>
    </source>
</evidence>
<dbReference type="SUPFAM" id="SSF52172">
    <property type="entry name" value="CheY-like"/>
    <property type="match status" value="1"/>
</dbReference>
<dbReference type="PROSITE" id="PS50043">
    <property type="entry name" value="HTH_LUXR_2"/>
    <property type="match status" value="1"/>
</dbReference>
<proteinExistence type="predicted"/>
<dbReference type="InterPro" id="IPR011006">
    <property type="entry name" value="CheY-like_superfamily"/>
</dbReference>
<keyword evidence="3" id="KW-0805">Transcription regulation</keyword>
<dbReference type="EMBL" id="MDDC01000007">
    <property type="protein sequence ID" value="OIQ59855.1"/>
    <property type="molecule type" value="Genomic_DNA"/>
</dbReference>
<feature type="domain" description="Response regulatory" evidence="9">
    <location>
        <begin position="20"/>
        <end position="136"/>
    </location>
</feature>
<comment type="caution">
    <text evidence="10">The sequence shown here is derived from an EMBL/GenBank/DDBJ whole genome shotgun (WGS) entry which is preliminary data.</text>
</comment>
<accession>A0A1J5NVS3</accession>
<dbReference type="PRINTS" id="PR00038">
    <property type="entry name" value="HTHLUXR"/>
</dbReference>
<dbReference type="SMART" id="SM00421">
    <property type="entry name" value="HTH_LUXR"/>
    <property type="match status" value="1"/>
</dbReference>
<evidence type="ECO:0000256" key="1">
    <source>
        <dbReference type="ARBA" id="ARBA00018672"/>
    </source>
</evidence>
<dbReference type="CDD" id="cd06170">
    <property type="entry name" value="LuxR_C_like"/>
    <property type="match status" value="1"/>
</dbReference>
<keyword evidence="4" id="KW-0238">DNA-binding</keyword>
<gene>
    <name evidence="10" type="primary">degU</name>
    <name evidence="10" type="ORF">MOTE_11110</name>
</gene>
<dbReference type="Pfam" id="PF00072">
    <property type="entry name" value="Response_reg"/>
    <property type="match status" value="1"/>
</dbReference>